<keyword evidence="1" id="KW-1133">Transmembrane helix</keyword>
<feature type="non-terminal residue" evidence="2">
    <location>
        <position position="1"/>
    </location>
</feature>
<evidence type="ECO:0000256" key="1">
    <source>
        <dbReference type="SAM" id="Phobius"/>
    </source>
</evidence>
<dbReference type="Proteomes" id="UP000789706">
    <property type="component" value="Unassembled WGS sequence"/>
</dbReference>
<sequence>FSLIVITSELSLKMDISRLSLTVVILRLLLTVIILELLLSLWVELILCISNCNSEVLEVTNENNE</sequence>
<reference evidence="2" key="1">
    <citation type="submission" date="2021-06" db="EMBL/GenBank/DDBJ databases">
        <authorList>
            <person name="Kallberg Y."/>
            <person name="Tangrot J."/>
            <person name="Rosling A."/>
        </authorList>
    </citation>
    <scope>NUCLEOTIDE SEQUENCE</scope>
    <source>
        <strain evidence="2">AZ414A</strain>
    </source>
</reference>
<dbReference type="EMBL" id="CAJVPK010004048">
    <property type="protein sequence ID" value="CAG8633399.1"/>
    <property type="molecule type" value="Genomic_DNA"/>
</dbReference>
<protein>
    <submittedName>
        <fullName evidence="2">7908_t:CDS:1</fullName>
    </submittedName>
</protein>
<keyword evidence="1" id="KW-0472">Membrane</keyword>
<name>A0A9N9D9W1_9GLOM</name>
<comment type="caution">
    <text evidence="2">The sequence shown here is derived from an EMBL/GenBank/DDBJ whole genome shotgun (WGS) entry which is preliminary data.</text>
</comment>
<evidence type="ECO:0000313" key="2">
    <source>
        <dbReference type="EMBL" id="CAG8633399.1"/>
    </source>
</evidence>
<gene>
    <name evidence="2" type="ORF">DEBURN_LOCUS10870</name>
</gene>
<dbReference type="AlphaFoldDB" id="A0A9N9D9W1"/>
<accession>A0A9N9D9W1</accession>
<feature type="non-terminal residue" evidence="2">
    <location>
        <position position="65"/>
    </location>
</feature>
<organism evidence="2 3">
    <name type="scientific">Diversispora eburnea</name>
    <dbReference type="NCBI Taxonomy" id="1213867"/>
    <lineage>
        <taxon>Eukaryota</taxon>
        <taxon>Fungi</taxon>
        <taxon>Fungi incertae sedis</taxon>
        <taxon>Mucoromycota</taxon>
        <taxon>Glomeromycotina</taxon>
        <taxon>Glomeromycetes</taxon>
        <taxon>Diversisporales</taxon>
        <taxon>Diversisporaceae</taxon>
        <taxon>Diversispora</taxon>
    </lineage>
</organism>
<proteinExistence type="predicted"/>
<keyword evidence="1" id="KW-0812">Transmembrane</keyword>
<evidence type="ECO:0000313" key="3">
    <source>
        <dbReference type="Proteomes" id="UP000789706"/>
    </source>
</evidence>
<feature type="transmembrane region" description="Helical" evidence="1">
    <location>
        <begin position="21"/>
        <end position="43"/>
    </location>
</feature>
<keyword evidence="3" id="KW-1185">Reference proteome</keyword>